<accession>A0A420ESH6</accession>
<dbReference type="OrthoDB" id="7390151at2"/>
<feature type="compositionally biased region" description="Basic and acidic residues" evidence="1">
    <location>
        <begin position="182"/>
        <end position="192"/>
    </location>
</feature>
<dbReference type="EMBL" id="RAPF01000001">
    <property type="protein sequence ID" value="RKF23583.1"/>
    <property type="molecule type" value="Genomic_DNA"/>
</dbReference>
<evidence type="ECO:0000313" key="3">
    <source>
        <dbReference type="Proteomes" id="UP000284395"/>
    </source>
</evidence>
<sequence>MVVSLDRQRPQRLLILPALFAEANLLRHQTILIMHCLDKAGIDSFLPDLPGCNESLAPLTEQTLSSWQKAADAAATYFRATDILTIRGGILLAPQHFSGWSYAPVDGPSILRKMIRSRIIGQRETGIAEKREDLMIRGRSEGLELAGYRLGPAMIEQLSRTGTARPGNLIEIPHSQLQEGPLWHRTEPDSNQKEAQSLTDYITKAAGQ</sequence>
<proteinExistence type="predicted"/>
<dbReference type="Proteomes" id="UP000284395">
    <property type="component" value="Unassembled WGS sequence"/>
</dbReference>
<reference evidence="2 3" key="1">
    <citation type="submission" date="2018-09" db="EMBL/GenBank/DDBJ databases">
        <title>Altererythrobacter spongiae sp. nov., isolated from a marine sponge.</title>
        <authorList>
            <person name="Zhuang L."/>
            <person name="Luo L."/>
        </authorList>
    </citation>
    <scope>NUCLEOTIDE SEQUENCE [LARGE SCALE GENOMIC DNA]</scope>
    <source>
        <strain evidence="2 3">HN-Y73</strain>
    </source>
</reference>
<gene>
    <name evidence="2" type="ORF">D6851_01775</name>
</gene>
<comment type="caution">
    <text evidence="2">The sequence shown here is derived from an EMBL/GenBank/DDBJ whole genome shotgun (WGS) entry which is preliminary data.</text>
</comment>
<protein>
    <submittedName>
        <fullName evidence="2">Uncharacterized protein</fullName>
    </submittedName>
</protein>
<evidence type="ECO:0000313" key="2">
    <source>
        <dbReference type="EMBL" id="RKF23583.1"/>
    </source>
</evidence>
<organism evidence="2 3">
    <name type="scientific">Altericroceibacterium spongiae</name>
    <dbReference type="NCBI Taxonomy" id="2320269"/>
    <lineage>
        <taxon>Bacteria</taxon>
        <taxon>Pseudomonadati</taxon>
        <taxon>Pseudomonadota</taxon>
        <taxon>Alphaproteobacteria</taxon>
        <taxon>Sphingomonadales</taxon>
        <taxon>Erythrobacteraceae</taxon>
        <taxon>Altericroceibacterium</taxon>
    </lineage>
</organism>
<keyword evidence="3" id="KW-1185">Reference proteome</keyword>
<name>A0A420ESH6_9SPHN</name>
<evidence type="ECO:0000256" key="1">
    <source>
        <dbReference type="SAM" id="MobiDB-lite"/>
    </source>
</evidence>
<dbReference type="AlphaFoldDB" id="A0A420ESH6"/>
<feature type="region of interest" description="Disordered" evidence="1">
    <location>
        <begin position="176"/>
        <end position="196"/>
    </location>
</feature>